<evidence type="ECO:0000259" key="1">
    <source>
        <dbReference type="Pfam" id="PF04230"/>
    </source>
</evidence>
<name>C7R4T6_JONDD</name>
<keyword evidence="3" id="KW-1185">Reference proteome</keyword>
<proteinExistence type="predicted"/>
<dbReference type="KEGG" id="jde:Jden_0030"/>
<dbReference type="AlphaFoldDB" id="C7R4T6"/>
<evidence type="ECO:0000313" key="3">
    <source>
        <dbReference type="Proteomes" id="UP000000628"/>
    </source>
</evidence>
<gene>
    <name evidence="2" type="ordered locus">Jden_0030</name>
</gene>
<sequence>MTKVLLLHAYSAKNTGDGLLVDSAIEFLNECYEDPEITLLASYPNTFADRKCRVLPILPTSADWFKTINVLIRASCFDLVCGVGGGYLRFGKPIESIKTSLVHLPQLLFAAFARTPSIYLPQSIGPVNRFQRPLVSYLLSKIDLIALRDNRSVSELALSNVRRIPDMATFRISPGVGRKIHVDATPVLSVRNIRGQLPREIHQLSQALGEYDTFVQSSVSGNDDRAATATLNGTRELSKDELLVNSSQPRIVVAVRLHAALMAIAAGHYVIHLAYERKGFGAFSDLGLSEWVHNVHNFDSATVASQVRCLLDSKETRERYNRALEASKEAILNGHSELIREMKKVQK</sequence>
<dbReference type="RefSeq" id="WP_012805814.1">
    <property type="nucleotide sequence ID" value="NC_013174.1"/>
</dbReference>
<protein>
    <recommendedName>
        <fullName evidence="1">Polysaccharide pyruvyl transferase domain-containing protein</fullName>
    </recommendedName>
</protein>
<evidence type="ECO:0000313" key="2">
    <source>
        <dbReference type="EMBL" id="ACV07709.1"/>
    </source>
</evidence>
<dbReference type="eggNOG" id="COG2327">
    <property type="taxonomic scope" value="Bacteria"/>
</dbReference>
<dbReference type="PANTHER" id="PTHR36836">
    <property type="entry name" value="COLANIC ACID BIOSYNTHESIS PROTEIN WCAK"/>
    <property type="match status" value="1"/>
</dbReference>
<dbReference type="InterPro" id="IPR007345">
    <property type="entry name" value="Polysacch_pyruvyl_Trfase"/>
</dbReference>
<dbReference type="Proteomes" id="UP000000628">
    <property type="component" value="Chromosome"/>
</dbReference>
<dbReference type="STRING" id="471856.Jden_0030"/>
<organism evidence="2 3">
    <name type="scientific">Jonesia denitrificans (strain ATCC 14870 / DSM 20603 / BCRC 15368 / CIP 55.134 / JCM 11481 / NBRC 15587 / NCTC 10816 / Prevot 55134)</name>
    <name type="common">Listeria denitrificans</name>
    <dbReference type="NCBI Taxonomy" id="471856"/>
    <lineage>
        <taxon>Bacteria</taxon>
        <taxon>Bacillati</taxon>
        <taxon>Actinomycetota</taxon>
        <taxon>Actinomycetes</taxon>
        <taxon>Micrococcales</taxon>
        <taxon>Jonesiaceae</taxon>
        <taxon>Jonesia</taxon>
    </lineage>
</organism>
<dbReference type="Pfam" id="PF04230">
    <property type="entry name" value="PS_pyruv_trans"/>
    <property type="match status" value="1"/>
</dbReference>
<dbReference type="PANTHER" id="PTHR36836:SF1">
    <property type="entry name" value="COLANIC ACID BIOSYNTHESIS PROTEIN WCAK"/>
    <property type="match status" value="1"/>
</dbReference>
<dbReference type="HOGENOM" id="CLU_065576_0_0_11"/>
<accession>C7R4T6</accession>
<dbReference type="OrthoDB" id="3733126at2"/>
<feature type="domain" description="Polysaccharide pyruvyl transferase" evidence="1">
    <location>
        <begin position="14"/>
        <end position="276"/>
    </location>
</feature>
<dbReference type="EMBL" id="CP001706">
    <property type="protein sequence ID" value="ACV07709.1"/>
    <property type="molecule type" value="Genomic_DNA"/>
</dbReference>
<reference evidence="2 3" key="1">
    <citation type="journal article" date="2009" name="Stand. Genomic Sci.">
        <title>Complete genome sequence of Jonesia denitrificans type strain (Prevot 55134).</title>
        <authorList>
            <person name="Pukall R."/>
            <person name="Gehrich-Schroter G."/>
            <person name="Lapidus A."/>
            <person name="Nolan M."/>
            <person name="Glavina Del Rio T."/>
            <person name="Lucas S."/>
            <person name="Chen F."/>
            <person name="Tice H."/>
            <person name="Pitluck S."/>
            <person name="Cheng J.F."/>
            <person name="Copeland A."/>
            <person name="Saunders E."/>
            <person name="Brettin T."/>
            <person name="Detter J.C."/>
            <person name="Bruce D."/>
            <person name="Goodwin L."/>
            <person name="Pati A."/>
            <person name="Ivanova N."/>
            <person name="Mavromatis K."/>
            <person name="Ovchinnikova G."/>
            <person name="Chen A."/>
            <person name="Palaniappan K."/>
            <person name="Land M."/>
            <person name="Hauser L."/>
            <person name="Chang Y.J."/>
            <person name="Jeffries C.D."/>
            <person name="Chain P."/>
            <person name="Goker M."/>
            <person name="Bristow J."/>
            <person name="Eisen J.A."/>
            <person name="Markowitz V."/>
            <person name="Hugenholtz P."/>
            <person name="Kyrpides N.C."/>
            <person name="Klenk H.P."/>
            <person name="Han C."/>
        </authorList>
    </citation>
    <scope>NUCLEOTIDE SEQUENCE [LARGE SCALE GENOMIC DNA]</scope>
    <source>
        <strain evidence="3">ATCC 14870 / DSM 20603 / BCRC 15368 / CIP 55.134 / JCM 11481 / NBRC 15587 / NCTC 10816 / Prevot 55134</strain>
    </source>
</reference>